<accession>A0ABY4WFH6</accession>
<gene>
    <name evidence="1" type="ORF">NDK47_00605</name>
</gene>
<sequence length="219" mass="24721">MKRKNIKLIYPFLLVVGLFVIYGETARQDDLFSSETEYPIVSGRPFLAVAYSSIDEMYRDADVVAEIEIIDQEVEMLDGTIAQTISEAKIQALYKGDPELETIVIAEVGGPVDYTKISIDKPSTGRHKPEIVEQTVEGSPVMKVNNSYMVFLRHNQKSDTYSPMGSVQGKLKLQNDRVVFTVKKDALEEDDDLFFLQKEFGGKNSKKLVDKIISLKEEE</sequence>
<organism evidence="1 2">
    <name type="scientific">Brevibacillus ruminantium</name>
    <dbReference type="NCBI Taxonomy" id="2950604"/>
    <lineage>
        <taxon>Bacteria</taxon>
        <taxon>Bacillati</taxon>
        <taxon>Bacillota</taxon>
        <taxon>Bacilli</taxon>
        <taxon>Bacillales</taxon>
        <taxon>Paenibacillaceae</taxon>
        <taxon>Brevibacillus</taxon>
    </lineage>
</organism>
<protein>
    <submittedName>
        <fullName evidence="1">Uncharacterized protein</fullName>
    </submittedName>
</protein>
<name>A0ABY4WFH6_9BACL</name>
<dbReference type="RefSeq" id="WP_251872978.1">
    <property type="nucleotide sequence ID" value="NZ_CP098755.1"/>
</dbReference>
<reference evidence="1" key="1">
    <citation type="submission" date="2022-06" db="EMBL/GenBank/DDBJ databases">
        <title>Genome sequencing of Brevibacillus sp. BB3-R1.</title>
        <authorList>
            <person name="Heo J."/>
            <person name="Lee D."/>
            <person name="Won M."/>
            <person name="Han B.-H."/>
            <person name="Hong S.-B."/>
            <person name="Kwon S.-W."/>
        </authorList>
    </citation>
    <scope>NUCLEOTIDE SEQUENCE</scope>
    <source>
        <strain evidence="1">BB3-R1</strain>
    </source>
</reference>
<dbReference type="Proteomes" id="UP001056500">
    <property type="component" value="Chromosome"/>
</dbReference>
<proteinExistence type="predicted"/>
<dbReference type="EMBL" id="CP098755">
    <property type="protein sequence ID" value="USG65892.1"/>
    <property type="molecule type" value="Genomic_DNA"/>
</dbReference>
<keyword evidence="2" id="KW-1185">Reference proteome</keyword>
<evidence type="ECO:0000313" key="1">
    <source>
        <dbReference type="EMBL" id="USG65892.1"/>
    </source>
</evidence>
<evidence type="ECO:0000313" key="2">
    <source>
        <dbReference type="Proteomes" id="UP001056500"/>
    </source>
</evidence>